<dbReference type="SUPFAM" id="SSF50022">
    <property type="entry name" value="ISP domain"/>
    <property type="match status" value="1"/>
</dbReference>
<evidence type="ECO:0000313" key="9">
    <source>
        <dbReference type="Proteomes" id="UP000031523"/>
    </source>
</evidence>
<evidence type="ECO:0000256" key="4">
    <source>
        <dbReference type="ARBA" id="ARBA00023014"/>
    </source>
</evidence>
<protein>
    <submittedName>
        <fullName evidence="8">Ferredoxin component</fullName>
    </submittedName>
</protein>
<comment type="similarity">
    <text evidence="6">Belongs to the bacterial ring-hydroxylating dioxygenase ferredoxin component family.</text>
</comment>
<organism evidence="8 9">
    <name type="scientific">Streptomyces albus (strain ATCC 21838 / DSM 41398 / FERM P-419 / JCM 4703 / NBRC 107858)</name>
    <dbReference type="NCBI Taxonomy" id="1081613"/>
    <lineage>
        <taxon>Bacteria</taxon>
        <taxon>Bacillati</taxon>
        <taxon>Actinomycetota</taxon>
        <taxon>Actinomycetes</taxon>
        <taxon>Kitasatosporales</taxon>
        <taxon>Streptomycetaceae</taxon>
        <taxon>Streptomyces</taxon>
    </lineage>
</organism>
<feature type="domain" description="Rieske" evidence="7">
    <location>
        <begin position="11"/>
        <end position="109"/>
    </location>
</feature>
<dbReference type="PROSITE" id="PS51296">
    <property type="entry name" value="RIESKE"/>
    <property type="match status" value="1"/>
</dbReference>
<dbReference type="InterPro" id="IPR017941">
    <property type="entry name" value="Rieske_2Fe-2S"/>
</dbReference>
<evidence type="ECO:0000256" key="5">
    <source>
        <dbReference type="ARBA" id="ARBA00034078"/>
    </source>
</evidence>
<dbReference type="Gene3D" id="2.102.10.10">
    <property type="entry name" value="Rieske [2Fe-2S] iron-sulphur domain"/>
    <property type="match status" value="1"/>
</dbReference>
<sequence>MSNESTVSQGVLACAVDDLEDGDTLTVPSDGAREAIAVYRVAGEFYATSDLCTHEKWSLGEDGELEDNEIVCTLHNARFDVRDGKALCFPATVGLRSYAVAVEDGQVYVLPGGPDDD</sequence>
<accession>A0A0B5F8T7</accession>
<dbReference type="Pfam" id="PF00355">
    <property type="entry name" value="Rieske"/>
    <property type="match status" value="1"/>
</dbReference>
<evidence type="ECO:0000313" key="8">
    <source>
        <dbReference type="EMBL" id="AJE87281.1"/>
    </source>
</evidence>
<evidence type="ECO:0000256" key="1">
    <source>
        <dbReference type="ARBA" id="ARBA00022714"/>
    </source>
</evidence>
<dbReference type="KEGG" id="sals:SLNWT_6905"/>
<dbReference type="GO" id="GO:0016705">
    <property type="term" value="F:oxidoreductase activity, acting on paired donors, with incorporation or reduction of molecular oxygen"/>
    <property type="evidence" value="ECO:0007669"/>
    <property type="project" value="UniProtKB-ARBA"/>
</dbReference>
<comment type="cofactor">
    <cofactor evidence="5">
        <name>[2Fe-2S] cluster</name>
        <dbReference type="ChEBI" id="CHEBI:190135"/>
    </cofactor>
</comment>
<reference evidence="8 9" key="1">
    <citation type="submission" date="2015-01" db="EMBL/GenBank/DDBJ databases">
        <title>Enhanced salinomycin production by adjusting the supply of polyketide extender units in Streptomyce albus DSM 41398.</title>
        <authorList>
            <person name="Lu C."/>
        </authorList>
    </citation>
    <scope>NUCLEOTIDE SEQUENCE [LARGE SCALE GENOMIC DNA]</scope>
    <source>
        <strain evidence="9">ATCC 21838 / DSM 41398 / FERM P-419 / JCM 4703 / NBRC 107858</strain>
    </source>
</reference>
<proteinExistence type="inferred from homology"/>
<dbReference type="PANTHER" id="PTHR21496:SF0">
    <property type="entry name" value="RIESKE DOMAIN-CONTAINING PROTEIN"/>
    <property type="match status" value="1"/>
</dbReference>
<keyword evidence="3" id="KW-0408">Iron</keyword>
<evidence type="ECO:0000256" key="3">
    <source>
        <dbReference type="ARBA" id="ARBA00023004"/>
    </source>
</evidence>
<dbReference type="EMBL" id="CP010519">
    <property type="protein sequence ID" value="AJE87281.1"/>
    <property type="molecule type" value="Genomic_DNA"/>
</dbReference>
<evidence type="ECO:0000256" key="6">
    <source>
        <dbReference type="ARBA" id="ARBA00038001"/>
    </source>
</evidence>
<dbReference type="GO" id="GO:0004497">
    <property type="term" value="F:monooxygenase activity"/>
    <property type="evidence" value="ECO:0007669"/>
    <property type="project" value="UniProtKB-ARBA"/>
</dbReference>
<keyword evidence="4" id="KW-0411">Iron-sulfur</keyword>
<dbReference type="InterPro" id="IPR036922">
    <property type="entry name" value="Rieske_2Fe-2S_sf"/>
</dbReference>
<keyword evidence="1" id="KW-0001">2Fe-2S</keyword>
<keyword evidence="2" id="KW-0479">Metal-binding</keyword>
<dbReference type="Proteomes" id="UP000031523">
    <property type="component" value="Chromosome"/>
</dbReference>
<evidence type="ECO:0000259" key="7">
    <source>
        <dbReference type="PROSITE" id="PS51296"/>
    </source>
</evidence>
<name>A0A0B5F8T7_STRA4</name>
<dbReference type="AlphaFoldDB" id="A0A0B5F8T7"/>
<dbReference type="GO" id="GO:0046872">
    <property type="term" value="F:metal ion binding"/>
    <property type="evidence" value="ECO:0007669"/>
    <property type="project" value="UniProtKB-KW"/>
</dbReference>
<gene>
    <name evidence="8" type="ORF">SLNWT_6905</name>
</gene>
<keyword evidence="9" id="KW-1185">Reference proteome</keyword>
<dbReference type="CDD" id="cd03528">
    <property type="entry name" value="Rieske_RO_ferredoxin"/>
    <property type="match status" value="1"/>
</dbReference>
<dbReference type="GO" id="GO:0051537">
    <property type="term" value="F:2 iron, 2 sulfur cluster binding"/>
    <property type="evidence" value="ECO:0007669"/>
    <property type="project" value="UniProtKB-KW"/>
</dbReference>
<evidence type="ECO:0000256" key="2">
    <source>
        <dbReference type="ARBA" id="ARBA00022723"/>
    </source>
</evidence>
<dbReference type="PANTHER" id="PTHR21496">
    <property type="entry name" value="FERREDOXIN-RELATED"/>
    <property type="match status" value="1"/>
</dbReference>